<reference evidence="1" key="1">
    <citation type="journal article" date="2022" name="Virus Evol.">
        <title>Three new clades of putative viral RNA-dependent RNA polymerases with rare or unique catalytic triads discovered in libraries of ORFans from powdery mildews and the yeast of oenological interest Starmerella bacillaris.</title>
        <authorList>
            <person name="Forgia M."/>
            <person name="Chiapello M."/>
            <person name="Daghino S."/>
            <person name="Pacifico D."/>
            <person name="Crucitti D."/>
            <person name="Oliva D."/>
            <person name="Ayllon M."/>
            <person name="Turina M."/>
            <person name="Turina M."/>
        </authorList>
    </citation>
    <scope>NUCLEOTIDE SEQUENCE</scope>
    <source>
        <strain evidence="1">DMGE</strain>
    </source>
</reference>
<sequence length="347" mass="38770">MLEPWFVDESGPNMIVTVPSDVESLADDPAAQVAVAACVLLKCEYRVGLAVADRPLDWTRPHHETELFYSGMAAALAGGSIGRYPNYSGWFGKGFNLVAKRAISKGGIKPWCLRGPTMPFRKVFAYKGWGDKLPSGYRHLEVLVARASDAMTCLDDNIGSWLMPLSALKGTKIKKALASKKVGFLTEYDVQAFSIRFETGYKAFSDLEARLLSPSRILMENLEKEIEAANKAISESESLAGRIIESRAAVLYPPEKRKRGKKSRKIPLKEKLSQLDPVTYINKFSPCEACGLSKFTVSESMAYSDDDVLKIDQLTHEWDRYITSKDAKFKEVLSGWWNTEVHSRYFG</sequence>
<protein>
    <submittedName>
        <fullName evidence="1">Uncharacterized protein</fullName>
    </submittedName>
</protein>
<accession>A0AAT9QDV9</accession>
<reference evidence="1" key="2">
    <citation type="submission" date="2022-01" db="EMBL/GenBank/DDBJ databases">
        <authorList>
            <person name="Forgia M."/>
            <person name="Chiapello M."/>
            <person name="Stefania D."/>
            <person name="Pacifico D."/>
            <person name="Crucitti D."/>
            <person name="Oliva D."/>
            <person name="Turina M."/>
        </authorList>
    </citation>
    <scope>NUCLEOTIDE SEQUENCE</scope>
    <source>
        <strain evidence="1">DMGE</strain>
    </source>
</reference>
<proteinExistence type="predicted"/>
<name>A0AAT9QDV9_9VIRU</name>
<gene>
    <name evidence="1" type="primary">ORF2</name>
</gene>
<evidence type="ECO:0000313" key="1">
    <source>
        <dbReference type="EMBL" id="USW07201.1"/>
    </source>
</evidence>
<dbReference type="EMBL" id="OM363728">
    <property type="protein sequence ID" value="USW07201.1"/>
    <property type="molecule type" value="Genomic_RNA"/>
</dbReference>
<organism evidence="1">
    <name type="scientific">Downy mildew lesion associated ormycovirus 1</name>
    <dbReference type="NCBI Taxonomy" id="3162769"/>
    <lineage>
        <taxon>Viruses</taxon>
        <taxon>Riboviria</taxon>
        <taxon>Orthornavirae</taxon>
        <taxon>Orpoviricetes</taxon>
        <taxon>Bormycovirales</taxon>
        <taxon>Alphaormycoviridae</taxon>
        <taxon>Dormycovirus</taxon>
        <taxon>Dormycovirus plasmoparae</taxon>
    </lineage>
</organism>